<dbReference type="Pfam" id="PF00059">
    <property type="entry name" value="Lectin_C"/>
    <property type="match status" value="3"/>
</dbReference>
<organism evidence="2 3">
    <name type="scientific">Kryptolebias marmoratus</name>
    <name type="common">Mangrove killifish</name>
    <name type="synonym">Rivulus marmoratus</name>
    <dbReference type="NCBI Taxonomy" id="37003"/>
    <lineage>
        <taxon>Eukaryota</taxon>
        <taxon>Metazoa</taxon>
        <taxon>Chordata</taxon>
        <taxon>Craniata</taxon>
        <taxon>Vertebrata</taxon>
        <taxon>Euteleostomi</taxon>
        <taxon>Actinopterygii</taxon>
        <taxon>Neopterygii</taxon>
        <taxon>Teleostei</taxon>
        <taxon>Neoteleostei</taxon>
        <taxon>Acanthomorphata</taxon>
        <taxon>Ovalentaria</taxon>
        <taxon>Atherinomorphae</taxon>
        <taxon>Cyprinodontiformes</taxon>
        <taxon>Rivulidae</taxon>
        <taxon>Kryptolebias</taxon>
    </lineage>
</organism>
<dbReference type="SUPFAM" id="SSF56436">
    <property type="entry name" value="C-type lectin-like"/>
    <property type="match status" value="3"/>
</dbReference>
<sequence length="351" mass="41667">QCSFITCFYEYHYVGENKNWSEAQQYCREKYTDLATVSNMTDMKRILNKPAGNMNEAWIGLYDQTDGNRMWHWSLPGVEFNESQTNWNTKEPNDVNTENCAFINKELKWADISCDGANEPNMYFICYNSTSEKFHLIKKTVTWLKAQSYCREHHTDLVSGLNQLQDEQLSKIVNSENINFMFIGLFRDTWRWSDESRFSFRHWNLDFNDEEDTTDQCVFTVFNDGGRWNINTCASIKPFICYDDKVILIKENKTWEEALYYCRDHYHDLVTITNLDEQRWVQEKVKNASTPFVWMGLRYSCALDLWFWISDEVVSYENWVSDGQMDNCDMSGAMETGGQHQWFKKTDAEEF</sequence>
<evidence type="ECO:0000259" key="1">
    <source>
        <dbReference type="PROSITE" id="PS50041"/>
    </source>
</evidence>
<reference evidence="2" key="2">
    <citation type="submission" date="2025-09" db="UniProtKB">
        <authorList>
            <consortium name="Ensembl"/>
        </authorList>
    </citation>
    <scope>IDENTIFICATION</scope>
</reference>
<dbReference type="InterPro" id="IPR016187">
    <property type="entry name" value="CTDL_fold"/>
</dbReference>
<protein>
    <submittedName>
        <fullName evidence="2">C-type mannose receptor 2-like</fullName>
    </submittedName>
</protein>
<accession>A0A3Q3AZI1</accession>
<proteinExistence type="predicted"/>
<dbReference type="InterPro" id="IPR016186">
    <property type="entry name" value="C-type_lectin-like/link_sf"/>
</dbReference>
<reference evidence="2" key="1">
    <citation type="submission" date="2025-08" db="UniProtKB">
        <authorList>
            <consortium name="Ensembl"/>
        </authorList>
    </citation>
    <scope>IDENTIFICATION</scope>
</reference>
<evidence type="ECO:0000313" key="2">
    <source>
        <dbReference type="Ensembl" id="ENSKMAP00000022638.1"/>
    </source>
</evidence>
<feature type="domain" description="C-type lectin" evidence="1">
    <location>
        <begin position="242"/>
        <end position="342"/>
    </location>
</feature>
<dbReference type="GeneTree" id="ENSGT01100000263473"/>
<dbReference type="Proteomes" id="UP000264800">
    <property type="component" value="Unplaced"/>
</dbReference>
<feature type="domain" description="C-type lectin" evidence="1">
    <location>
        <begin position="126"/>
        <end position="242"/>
    </location>
</feature>
<dbReference type="Ensembl" id="ENSKMAT00000022926.1">
    <property type="protein sequence ID" value="ENSKMAP00000022638.1"/>
    <property type="gene ID" value="ENSKMAG00000016800.1"/>
</dbReference>
<dbReference type="PROSITE" id="PS50041">
    <property type="entry name" value="C_TYPE_LECTIN_2"/>
    <property type="match status" value="3"/>
</dbReference>
<dbReference type="SMART" id="SM00034">
    <property type="entry name" value="CLECT"/>
    <property type="match status" value="3"/>
</dbReference>
<dbReference type="OMA" id="NTENCAF"/>
<dbReference type="Gene3D" id="3.10.100.10">
    <property type="entry name" value="Mannose-Binding Protein A, subunit A"/>
    <property type="match status" value="3"/>
</dbReference>
<keyword evidence="3" id="KW-1185">Reference proteome</keyword>
<dbReference type="InterPro" id="IPR001304">
    <property type="entry name" value="C-type_lectin-like"/>
</dbReference>
<dbReference type="PANTHER" id="PTHR45784:SF3">
    <property type="entry name" value="C-TYPE LECTIN DOMAIN FAMILY 4 MEMBER K-LIKE-RELATED"/>
    <property type="match status" value="1"/>
</dbReference>
<name>A0A3Q3AZI1_KRYMA</name>
<dbReference type="CDD" id="cd00037">
    <property type="entry name" value="CLECT"/>
    <property type="match status" value="1"/>
</dbReference>
<dbReference type="AlphaFoldDB" id="A0A3Q3AZI1"/>
<feature type="domain" description="C-type lectin" evidence="1">
    <location>
        <begin position="11"/>
        <end position="115"/>
    </location>
</feature>
<evidence type="ECO:0000313" key="3">
    <source>
        <dbReference type="Proteomes" id="UP000264800"/>
    </source>
</evidence>
<dbReference type="PANTHER" id="PTHR45784">
    <property type="entry name" value="C-TYPE LECTIN DOMAIN FAMILY 20 MEMBER A-RELATED"/>
    <property type="match status" value="1"/>
</dbReference>